<protein>
    <submittedName>
        <fullName evidence="1">Uncharacterized protein</fullName>
    </submittedName>
</protein>
<name>A0A238ZGJ6_9ACTN</name>
<keyword evidence="2" id="KW-1185">Reference proteome</keyword>
<dbReference type="Proteomes" id="UP000198386">
    <property type="component" value="Unassembled WGS sequence"/>
</dbReference>
<proteinExistence type="predicted"/>
<accession>A0A238ZGJ6</accession>
<dbReference type="AlphaFoldDB" id="A0A238ZGJ6"/>
<organism evidence="1 2">
    <name type="scientific">Geodermatophilus saharensis</name>
    <dbReference type="NCBI Taxonomy" id="1137994"/>
    <lineage>
        <taxon>Bacteria</taxon>
        <taxon>Bacillati</taxon>
        <taxon>Actinomycetota</taxon>
        <taxon>Actinomycetes</taxon>
        <taxon>Geodermatophilales</taxon>
        <taxon>Geodermatophilaceae</taxon>
        <taxon>Geodermatophilus</taxon>
    </lineage>
</organism>
<reference evidence="2" key="1">
    <citation type="submission" date="2017-06" db="EMBL/GenBank/DDBJ databases">
        <authorList>
            <person name="Varghese N."/>
            <person name="Submissions S."/>
        </authorList>
    </citation>
    <scope>NUCLEOTIDE SEQUENCE [LARGE SCALE GENOMIC DNA]</scope>
    <source>
        <strain evidence="2">DSM 45423</strain>
    </source>
</reference>
<sequence>MPYAPETRPLGQPSAKPVARELIADLMAYPGCYEDKDILDWVCRKTGRGGPSWEYPTDYLFAWWQAGRIVQSDAGVPLLLEHDDDLNRAGRNAYTTITGRRVPRTAPRPDQIAEVATRLAADEDALAEMLKRFRPC</sequence>
<dbReference type="RefSeq" id="WP_141233655.1">
    <property type="nucleotide sequence ID" value="NZ_FZOH01000001.1"/>
</dbReference>
<gene>
    <name evidence="1" type="ORF">SAMN04488107_0046</name>
</gene>
<evidence type="ECO:0000313" key="2">
    <source>
        <dbReference type="Proteomes" id="UP000198386"/>
    </source>
</evidence>
<dbReference type="EMBL" id="FZOH01000001">
    <property type="protein sequence ID" value="SNR82121.1"/>
    <property type="molecule type" value="Genomic_DNA"/>
</dbReference>
<evidence type="ECO:0000313" key="1">
    <source>
        <dbReference type="EMBL" id="SNR82121.1"/>
    </source>
</evidence>